<dbReference type="EMBL" id="GEEE01012797">
    <property type="protein sequence ID" value="JAP50428.1"/>
    <property type="molecule type" value="Transcribed_RNA"/>
</dbReference>
<dbReference type="EMBL" id="GEEE01000202">
    <property type="protein sequence ID" value="JAP63023.1"/>
    <property type="molecule type" value="Transcribed_RNA"/>
</dbReference>
<organism evidence="1">
    <name type="scientific">Schistocephalus solidus</name>
    <name type="common">Tapeworm</name>
    <dbReference type="NCBI Taxonomy" id="70667"/>
    <lineage>
        <taxon>Eukaryota</taxon>
        <taxon>Metazoa</taxon>
        <taxon>Spiralia</taxon>
        <taxon>Lophotrochozoa</taxon>
        <taxon>Platyhelminthes</taxon>
        <taxon>Cestoda</taxon>
        <taxon>Eucestoda</taxon>
        <taxon>Diphyllobothriidea</taxon>
        <taxon>Diphyllobothriidae</taxon>
        <taxon>Schistocephalus</taxon>
    </lineage>
</organism>
<protein>
    <submittedName>
        <fullName evidence="1">Uncharacterized protein</fullName>
    </submittedName>
</protein>
<proteinExistence type="predicted"/>
<evidence type="ECO:0000313" key="1">
    <source>
        <dbReference type="EMBL" id="JAP63023.1"/>
    </source>
</evidence>
<accession>A0A0V0JD89</accession>
<reference evidence="1" key="1">
    <citation type="submission" date="2016-01" db="EMBL/GenBank/DDBJ databases">
        <title>Reference transcriptome for the parasite Schistocephalus solidus: insights into the molecular evolution of parasitism.</title>
        <authorList>
            <person name="Hebert F.O."/>
            <person name="Grambauer S."/>
            <person name="Barber I."/>
            <person name="Landry C.R."/>
            <person name="Aubin-Horth N."/>
        </authorList>
    </citation>
    <scope>NUCLEOTIDE SEQUENCE</scope>
</reference>
<name>A0A0V0JD89_SCHSO</name>
<sequence length="350" mass="40262">MLALRAPRMSSRLTSWKFWIFTRSVHTGKKSKLRKEFQKELKSDPTLDEKIETLSNSLLNDLPGTTGEAISRAKEVQRKRLKAAIVFRKNFSPPVESSILTWQAKEQILYLYSHSPDEWSAETISKNFPISDSGASKFLSKSQKKPNRVLRSLESVIRHDTACIGRWINIISVIVELQMEMGYIRPTLSTVLNALSHKLPRDLRWVGLHNFLDLLSFANGNSSLPLPPETSLDVYQRKLSQHSPGPFQRIAENIQKPILPDNNVVLMRAQQLDVIRLIVGLFRDQNFSPFVESLRKNSSTNFLFVFREWLLLNSTNGNPSILESHPNFLKMRPRTDTDFSKLFRFKRIDG</sequence>
<dbReference type="AlphaFoldDB" id="A0A0V0JD89"/>
<gene>
    <name evidence="1" type="ORF">TR88650</name>
</gene>